<organism evidence="1 2">
    <name type="scientific">Candidatus Desulfobia pelagia</name>
    <dbReference type="NCBI Taxonomy" id="2841692"/>
    <lineage>
        <taxon>Bacteria</taxon>
        <taxon>Pseudomonadati</taxon>
        <taxon>Thermodesulfobacteriota</taxon>
        <taxon>Desulfobulbia</taxon>
        <taxon>Desulfobulbales</taxon>
        <taxon>Desulfobulbaceae</taxon>
        <taxon>Candidatus Desulfobia</taxon>
    </lineage>
</organism>
<accession>A0A8J6NA29</accession>
<proteinExistence type="predicted"/>
<dbReference type="EMBL" id="JACNJZ010000023">
    <property type="protein sequence ID" value="MBC8316332.1"/>
    <property type="molecule type" value="Genomic_DNA"/>
</dbReference>
<name>A0A8J6NA29_9BACT</name>
<sequence>MKCRKCDGELFVKRMCGKVRLKCKSCDHEYQVHEVASDLDDKTVEILERYTAIIYD</sequence>
<dbReference type="AlphaFoldDB" id="A0A8J6NA29"/>
<protein>
    <submittedName>
        <fullName evidence="1">Uncharacterized protein</fullName>
    </submittedName>
</protein>
<comment type="caution">
    <text evidence="1">The sequence shown here is derived from an EMBL/GenBank/DDBJ whole genome shotgun (WGS) entry which is preliminary data.</text>
</comment>
<evidence type="ECO:0000313" key="1">
    <source>
        <dbReference type="EMBL" id="MBC8316332.1"/>
    </source>
</evidence>
<reference evidence="1 2" key="1">
    <citation type="submission" date="2020-08" db="EMBL/GenBank/DDBJ databases">
        <title>Bridging the membrane lipid divide: bacteria of the FCB group superphylum have the potential to synthesize archaeal ether lipids.</title>
        <authorList>
            <person name="Villanueva L."/>
            <person name="Von Meijenfeldt F.A.B."/>
            <person name="Westbye A.B."/>
            <person name="Yadav S."/>
            <person name="Hopmans E.C."/>
            <person name="Dutilh B.E."/>
            <person name="Sinninghe Damste J.S."/>
        </authorList>
    </citation>
    <scope>NUCLEOTIDE SEQUENCE [LARGE SCALE GENOMIC DNA]</scope>
    <source>
        <strain evidence="1">NIOZ-UU47</strain>
    </source>
</reference>
<evidence type="ECO:0000313" key="2">
    <source>
        <dbReference type="Proteomes" id="UP000614424"/>
    </source>
</evidence>
<dbReference type="Proteomes" id="UP000614424">
    <property type="component" value="Unassembled WGS sequence"/>
</dbReference>
<dbReference type="NCBIfam" id="NF041197">
    <property type="entry name" value="CxxC_Se_CxxC"/>
    <property type="match status" value="1"/>
</dbReference>
<gene>
    <name evidence="1" type="ORF">H8E41_00375</name>
</gene>